<name>Q245M2_TETTS</name>
<dbReference type="EMBL" id="GG662474">
    <property type="protein sequence ID" value="EAS03611.2"/>
    <property type="molecule type" value="Genomic_DNA"/>
</dbReference>
<keyword evidence="2" id="KW-0812">Transmembrane</keyword>
<reference evidence="4" key="1">
    <citation type="journal article" date="2006" name="PLoS Biol.">
        <title>Macronuclear genome sequence of the ciliate Tetrahymena thermophila, a model eukaryote.</title>
        <authorList>
            <person name="Eisen J.A."/>
            <person name="Coyne R.S."/>
            <person name="Wu M."/>
            <person name="Wu D."/>
            <person name="Thiagarajan M."/>
            <person name="Wortman J.R."/>
            <person name="Badger J.H."/>
            <person name="Ren Q."/>
            <person name="Amedeo P."/>
            <person name="Jones K.M."/>
            <person name="Tallon L.J."/>
            <person name="Delcher A.L."/>
            <person name="Salzberg S.L."/>
            <person name="Silva J.C."/>
            <person name="Haas B.J."/>
            <person name="Majoros W.H."/>
            <person name="Farzad M."/>
            <person name="Carlton J.M."/>
            <person name="Smith R.K. Jr."/>
            <person name="Garg J."/>
            <person name="Pearlman R.E."/>
            <person name="Karrer K.M."/>
            <person name="Sun L."/>
            <person name="Manning G."/>
            <person name="Elde N.C."/>
            <person name="Turkewitz A.P."/>
            <person name="Asai D.J."/>
            <person name="Wilkes D.E."/>
            <person name="Wang Y."/>
            <person name="Cai H."/>
            <person name="Collins K."/>
            <person name="Stewart B.A."/>
            <person name="Lee S.R."/>
            <person name="Wilamowska K."/>
            <person name="Weinberg Z."/>
            <person name="Ruzzo W.L."/>
            <person name="Wloga D."/>
            <person name="Gaertig J."/>
            <person name="Frankel J."/>
            <person name="Tsao C.-C."/>
            <person name="Gorovsky M.A."/>
            <person name="Keeling P.J."/>
            <person name="Waller R.F."/>
            <person name="Patron N.J."/>
            <person name="Cherry J.M."/>
            <person name="Stover N.A."/>
            <person name="Krieger C.J."/>
            <person name="del Toro C."/>
            <person name="Ryder H.F."/>
            <person name="Williamson S.C."/>
            <person name="Barbeau R.A."/>
            <person name="Hamilton E.P."/>
            <person name="Orias E."/>
        </authorList>
    </citation>
    <scope>NUCLEOTIDE SEQUENCE [LARGE SCALE GENOMIC DNA]</scope>
    <source>
        <strain evidence="4">SB210</strain>
    </source>
</reference>
<dbReference type="SMART" id="SM00028">
    <property type="entry name" value="TPR"/>
    <property type="match status" value="1"/>
</dbReference>
<protein>
    <submittedName>
        <fullName evidence="3">YLP motif protein, putative</fullName>
    </submittedName>
</protein>
<keyword evidence="2" id="KW-0472">Membrane</keyword>
<feature type="repeat" description="TPR" evidence="1">
    <location>
        <begin position="433"/>
        <end position="466"/>
    </location>
</feature>
<dbReference type="KEGG" id="tet:TTHERM_00248260"/>
<sequence>MVGATRIDSIWKAILFNNKIQTTRWLSQKELYLGHQYDGLIYMASMNNTTPSNYQKPPGCPYDGIYKLDIRCRFYYSETANNISTVTFPPQIQYADGSSYLSSTFCQRHIKFIEDNPNLESKLYSILCTTLDLQQIPQYFQNFGQNSKFQMLLDPSTQTIVYNSQQSQKYDQILTIQQVETDYLNDQNQSKIFIDNINQYKQYILNNSNSVDIFQQYDYNQNSFEYQRNGTACFVIVNIISMIDKVPILETLKSVNPQSKYQLKNIFLFLDVLSKEKMEQFSQNLYSTLQFYKILFTYSSWGLIICILIVQFYYSLQLGRYLMQPVIHLTNILNQIQIQSTKLQEVTYQNDSFLNISYDEDNQIHIDDHIFSDFEGVCYSSDTQELLYSFQNLFKILQFTTQNLYTENQSISLLNLNIQIQYFQQFGNYRALGVCHNNMGILHYNSGRFQEAIEHFQKSIIYAKYELDMYSDNDEGSSLSNTIKRFTINLRSSLFSTNSQIDQSMPAFMQQQQQQSITTEKQQLKKNQLKYFIYRQQQINEKDQLYWNLYSRNQNYLKALSCYLDEQNLYLWDIFEDITLETTSISQIYLQNSNKREMINYYVILLGYFRQNKFEEASNILRKLAKLYLKDMKKKQFFKEQEKYQTNQSSLYKKQISSPGKNQSEIFDITSQIQNITPLGNNSETLKSFTLLSPITKSFKKSISKNLQNLNFSQIDQLLSNEMIKQQNINQNLKNKQSTTDRNFDIKKFRTIQRNETINNNNVSNYKSENSRYPPSFLEMSEERSARILQENVTKENVYLGQSSYIKNFNNNSHIYNIFNFKTQGEQSQKSVNNNQDSPIKLLDRYSDLKKNKIYNIFGTKKPNQSKTTLNIQKEKSLTQSQSNQTNVSNYRIAQQSNHITQNHNDLYFQVRKAQNYNKTSHYEFNSDICFQYYAIQLAKYQLIQQNPYQAALILTNLLEQCQYYLPHLKRLALKLLNESFKMKKIKSYELTDMNEKYLSFTDFTYKVCLISVCHSKFYKKRVYALSHDLVNEVLFKEEDQFGLFSYSFDECIFIQQMSYTSIKIIKSNPFFFEKTILKIFDKEQKQRNDKNQFNNKEKLEFKKQSTNFFDRQTIYSTETKLKSQKNSSQPKKTSFIIHNGINNIENSNANLNGIDSNQLDHTFGGKFVSQKFSQIKGHRNKLNLEGREGILKNSFTSYNVQEEQIDNNYVLKCSDSSCSSIESVLASQTIVNNKKNKLENNKSDVAQQQQSKINQLNSQCQTKDITKSFEKNDRQNSQIYDPQNIQNYQLNSKMFPLNNNLSMQNQFQKNELLNQQNNQKIENDQNQQSCQLFSNRRKISNQYDNQSDFNSFCQIVNLNQINDASLFCQLSSNREKCIFQDQLLIYQNDQQKEDNLKKQSATSDIRQNLQNQYQYQGDKLINDQHEKNDNMIRVIQQIENSSENYQTLNSSRLKHQDLNSQKNKIAEYSFIQQNNQEHDQTQISSKQELKMLSNQNFQPQSFSFFQKDITSDKQNQIVNENYIYKTNINQITEKVINDRIYTKQIVDQIDSNLQNDKINKIEFDYNYEKALSKQNQYPNLQANIFQINNNENQQSQQLILKEILDQTKLIDKKDTQLNQQNDEKRIFGFNHLFGCGENLNVSDNLLSPTFKENKNNQFFTSHSNNNYEIDLNQDNKDYKQKNKQFIIANKFQYSGEQLFHLSIKAALNKYILNSDEKLSTYLSYKNHKQIQRKQKVNSISKNQQGFLIYFTDQYFQLINQDHLNELCSLLISLDLQLLILAVNEKNFIEEQANLQNIYQDGKSLVLFFNSEEKLLQYIYNNREHIKSSLIPMAVEFF</sequence>
<dbReference type="OrthoDB" id="431454at2759"/>
<dbReference type="PROSITE" id="PS50005">
    <property type="entry name" value="TPR"/>
    <property type="match status" value="1"/>
</dbReference>
<gene>
    <name evidence="3" type="ORF">TTHERM_00248260</name>
</gene>
<accession>Q245M2</accession>
<dbReference type="InterPro" id="IPR019734">
    <property type="entry name" value="TPR_rpt"/>
</dbReference>
<evidence type="ECO:0000256" key="2">
    <source>
        <dbReference type="SAM" id="Phobius"/>
    </source>
</evidence>
<evidence type="ECO:0000313" key="4">
    <source>
        <dbReference type="Proteomes" id="UP000009168"/>
    </source>
</evidence>
<evidence type="ECO:0000256" key="1">
    <source>
        <dbReference type="PROSITE-ProRule" id="PRU00339"/>
    </source>
</evidence>
<keyword evidence="1" id="KW-0802">TPR repeat</keyword>
<dbReference type="InterPro" id="IPR011990">
    <property type="entry name" value="TPR-like_helical_dom_sf"/>
</dbReference>
<dbReference type="SUPFAM" id="SSF48452">
    <property type="entry name" value="TPR-like"/>
    <property type="match status" value="1"/>
</dbReference>
<keyword evidence="2" id="KW-1133">Transmembrane helix</keyword>
<feature type="transmembrane region" description="Helical" evidence="2">
    <location>
        <begin position="295"/>
        <end position="314"/>
    </location>
</feature>
<dbReference type="HOGENOM" id="CLU_253560_0_0_1"/>
<dbReference type="RefSeq" id="XP_001023856.2">
    <property type="nucleotide sequence ID" value="XM_001023856.2"/>
</dbReference>
<keyword evidence="4" id="KW-1185">Reference proteome</keyword>
<evidence type="ECO:0000313" key="3">
    <source>
        <dbReference type="EMBL" id="EAS03611.2"/>
    </source>
</evidence>
<dbReference type="GeneID" id="7844524"/>
<dbReference type="Proteomes" id="UP000009168">
    <property type="component" value="Unassembled WGS sequence"/>
</dbReference>
<dbReference type="InParanoid" id="Q245M2"/>
<organism evidence="3 4">
    <name type="scientific">Tetrahymena thermophila (strain SB210)</name>
    <dbReference type="NCBI Taxonomy" id="312017"/>
    <lineage>
        <taxon>Eukaryota</taxon>
        <taxon>Sar</taxon>
        <taxon>Alveolata</taxon>
        <taxon>Ciliophora</taxon>
        <taxon>Intramacronucleata</taxon>
        <taxon>Oligohymenophorea</taxon>
        <taxon>Hymenostomatida</taxon>
        <taxon>Tetrahymenina</taxon>
        <taxon>Tetrahymenidae</taxon>
        <taxon>Tetrahymena</taxon>
    </lineage>
</organism>
<proteinExistence type="predicted"/>